<protein>
    <submittedName>
        <fullName evidence="1">Uncharacterized protein</fullName>
    </submittedName>
</protein>
<accession>A0A0F9RCW8</accession>
<comment type="caution">
    <text evidence="1">The sequence shown here is derived from an EMBL/GenBank/DDBJ whole genome shotgun (WGS) entry which is preliminary data.</text>
</comment>
<sequence length="155" mass="17360">MASCGRLTDERARAIARAYCSNGYDKTNGLRSVVKDDGTQYYSESYCISLGHKLYSNIRVKAEIDRIMADNRAENKLTVQQVLDDLDDGLQKAKTKQDLNAIARFCELRGKHLAMFTDRHIDVTDAIAPELSPEDQEKVRAALIRLVPGGRKDIA</sequence>
<dbReference type="AlphaFoldDB" id="A0A0F9RCW8"/>
<name>A0A0F9RCW8_9ZZZZ</name>
<gene>
    <name evidence="1" type="ORF">LCGC14_0664170</name>
</gene>
<dbReference type="EMBL" id="LAZR01001283">
    <property type="protein sequence ID" value="KKN47312.1"/>
    <property type="molecule type" value="Genomic_DNA"/>
</dbReference>
<proteinExistence type="predicted"/>
<reference evidence="1" key="1">
    <citation type="journal article" date="2015" name="Nature">
        <title>Complex archaea that bridge the gap between prokaryotes and eukaryotes.</title>
        <authorList>
            <person name="Spang A."/>
            <person name="Saw J.H."/>
            <person name="Jorgensen S.L."/>
            <person name="Zaremba-Niedzwiedzka K."/>
            <person name="Martijn J."/>
            <person name="Lind A.E."/>
            <person name="van Eijk R."/>
            <person name="Schleper C."/>
            <person name="Guy L."/>
            <person name="Ettema T.J."/>
        </authorList>
    </citation>
    <scope>NUCLEOTIDE SEQUENCE</scope>
</reference>
<evidence type="ECO:0000313" key="1">
    <source>
        <dbReference type="EMBL" id="KKN47312.1"/>
    </source>
</evidence>
<organism evidence="1">
    <name type="scientific">marine sediment metagenome</name>
    <dbReference type="NCBI Taxonomy" id="412755"/>
    <lineage>
        <taxon>unclassified sequences</taxon>
        <taxon>metagenomes</taxon>
        <taxon>ecological metagenomes</taxon>
    </lineage>
</organism>